<keyword evidence="3" id="KW-0949">S-adenosyl-L-methionine</keyword>
<dbReference type="GO" id="GO:0008168">
    <property type="term" value="F:methyltransferase activity"/>
    <property type="evidence" value="ECO:0007669"/>
    <property type="project" value="UniProtKB-KW"/>
</dbReference>
<dbReference type="InterPro" id="IPR029063">
    <property type="entry name" value="SAM-dependent_MTases_sf"/>
</dbReference>
<dbReference type="PANTHER" id="PTHR43464:SF19">
    <property type="entry name" value="UBIQUINONE BIOSYNTHESIS O-METHYLTRANSFERASE, MITOCHONDRIAL"/>
    <property type="match status" value="1"/>
</dbReference>
<proteinExistence type="predicted"/>
<evidence type="ECO:0000256" key="2">
    <source>
        <dbReference type="ARBA" id="ARBA00022679"/>
    </source>
</evidence>
<reference evidence="5 6" key="1">
    <citation type="journal article" date="2006" name="Genome Biol.">
        <title>The genome of Rhizobium leguminosarum has recognizable core and accessory components.</title>
        <authorList>
            <person name="Young J.W."/>
            <person name="Crossman L.C."/>
            <person name="Johnston A.W.B."/>
            <person name="Thomson N.R."/>
            <person name="Ghazoui Z.F."/>
            <person name="Hull K.H."/>
            <person name="Wexler M."/>
            <person name="Curson A.R.J."/>
            <person name="Todd J.D."/>
            <person name="Poole P.S."/>
            <person name="Mauchline T.H."/>
            <person name="East A.K."/>
            <person name="Quail M.A."/>
            <person name="Churcher C."/>
            <person name="Arrowsmith C."/>
            <person name="Cherevach A."/>
            <person name="Chillingworth T."/>
            <person name="Clarke K."/>
            <person name="Cronin A."/>
            <person name="Davis P."/>
            <person name="Fraser A."/>
            <person name="Hance Z."/>
            <person name="Hauser H."/>
            <person name="Jagels K."/>
            <person name="Moule S."/>
            <person name="Mungall K."/>
            <person name="Norbertczak H."/>
            <person name="Rabbinowitsch E."/>
            <person name="Sanders M."/>
            <person name="Simmonds M."/>
            <person name="Whitehead S."/>
            <person name="Parkhill J."/>
        </authorList>
    </citation>
    <scope>NUCLEOTIDE SEQUENCE [LARGE SCALE GENOMIC DNA]</scope>
    <source>
        <strain evidence="6">DSM 114642 / LMG 32736 / 3841</strain>
    </source>
</reference>
<accession>Q1M349</accession>
<dbReference type="Gene3D" id="3.40.50.150">
    <property type="entry name" value="Vaccinia Virus protein VP39"/>
    <property type="match status" value="1"/>
</dbReference>
<dbReference type="EMBL" id="AM236086">
    <property type="protein sequence ID" value="CAK12477.1"/>
    <property type="molecule type" value="Genomic_DNA"/>
</dbReference>
<evidence type="ECO:0000313" key="5">
    <source>
        <dbReference type="EMBL" id="CAK12477.1"/>
    </source>
</evidence>
<evidence type="ECO:0000313" key="6">
    <source>
        <dbReference type="Proteomes" id="UP000006575"/>
    </source>
</evidence>
<dbReference type="GO" id="GO:0032259">
    <property type="term" value="P:methylation"/>
    <property type="evidence" value="ECO:0007669"/>
    <property type="project" value="UniProtKB-KW"/>
</dbReference>
<dbReference type="EnsemblBacteria" id="CAK12477">
    <property type="protein sequence ID" value="CAK12477"/>
    <property type="gene ID" value="pRL120768"/>
</dbReference>
<protein>
    <recommendedName>
        <fullName evidence="4">Methyltransferase type 12 domain-containing protein</fullName>
    </recommendedName>
</protein>
<keyword evidence="6" id="KW-1185">Reference proteome</keyword>
<dbReference type="InterPro" id="IPR013217">
    <property type="entry name" value="Methyltransf_12"/>
</dbReference>
<evidence type="ECO:0000256" key="3">
    <source>
        <dbReference type="ARBA" id="ARBA00022691"/>
    </source>
</evidence>
<dbReference type="Proteomes" id="UP000006575">
    <property type="component" value="Plasmid pRL12"/>
</dbReference>
<organism evidence="5 6">
    <name type="scientific">Rhizobium johnstonii (strain DSM 114642 / LMG 32736 / 3841)</name>
    <name type="common">Rhizobium leguminosarum bv. viciae</name>
    <dbReference type="NCBI Taxonomy" id="216596"/>
    <lineage>
        <taxon>Bacteria</taxon>
        <taxon>Pseudomonadati</taxon>
        <taxon>Pseudomonadota</taxon>
        <taxon>Alphaproteobacteria</taxon>
        <taxon>Hyphomicrobiales</taxon>
        <taxon>Rhizobiaceae</taxon>
        <taxon>Rhizobium/Agrobacterium group</taxon>
        <taxon>Rhizobium</taxon>
        <taxon>Rhizobium johnstonii</taxon>
    </lineage>
</organism>
<dbReference type="HOGENOM" id="CLU_057823_2_0_5"/>
<gene>
    <name evidence="5" type="ordered locus">pRL120768</name>
</gene>
<geneLocation type="plasmid" evidence="6">
    <name>pRL12</name>
</geneLocation>
<sequence>MRTSGGQMNISSATLANTQRTIDSYEGCADDYSRIVDQFPWPSLEAALRQVATAAGKGGQILEIGSGAGWDADFLETQGVSVRRTDATRRFLELQAARGKKGELLNVITDDLGGPYDAVVALCVLIHAPRDQTGPVLEKIVAALRPGGVFLVSMRDGDGETSGAYHMSYWRRDDFALCIKEAGLALEWDAHRVNRDGDGWHTFYARRPE</sequence>
<dbReference type="SUPFAM" id="SSF53335">
    <property type="entry name" value="S-adenosyl-L-methionine-dependent methyltransferases"/>
    <property type="match status" value="1"/>
</dbReference>
<dbReference type="PANTHER" id="PTHR43464">
    <property type="entry name" value="METHYLTRANSFERASE"/>
    <property type="match status" value="1"/>
</dbReference>
<feature type="domain" description="Methyltransferase type 12" evidence="4">
    <location>
        <begin position="62"/>
        <end position="150"/>
    </location>
</feature>
<evidence type="ECO:0000256" key="1">
    <source>
        <dbReference type="ARBA" id="ARBA00022603"/>
    </source>
</evidence>
<keyword evidence="1" id="KW-0489">Methyltransferase</keyword>
<name>Q1M349_RHIJ3</name>
<dbReference type="KEGG" id="rle:pRL120768"/>
<dbReference type="AlphaFoldDB" id="Q1M349"/>
<dbReference type="eggNOG" id="COG0500">
    <property type="taxonomic scope" value="Bacteria"/>
</dbReference>
<dbReference type="Pfam" id="PF08242">
    <property type="entry name" value="Methyltransf_12"/>
    <property type="match status" value="1"/>
</dbReference>
<dbReference type="CDD" id="cd02440">
    <property type="entry name" value="AdoMet_MTases"/>
    <property type="match status" value="1"/>
</dbReference>
<keyword evidence="2" id="KW-0808">Transferase</keyword>
<evidence type="ECO:0000259" key="4">
    <source>
        <dbReference type="Pfam" id="PF08242"/>
    </source>
</evidence>